<reference evidence="1 2" key="1">
    <citation type="journal article" date="2019" name="Int. J. Syst. Evol. Microbiol.">
        <title>The Global Catalogue of Microorganisms (GCM) 10K type strain sequencing project: providing services to taxonomists for standard genome sequencing and annotation.</title>
        <authorList>
            <consortium name="The Broad Institute Genomics Platform"/>
            <consortium name="The Broad Institute Genome Sequencing Center for Infectious Disease"/>
            <person name="Wu L."/>
            <person name="Ma J."/>
        </authorList>
    </citation>
    <scope>NUCLEOTIDE SEQUENCE [LARGE SCALE GENOMIC DNA]</scope>
    <source>
        <strain evidence="1 2">CGMCC 1.12237</strain>
    </source>
</reference>
<evidence type="ECO:0000313" key="1">
    <source>
        <dbReference type="EMBL" id="MFC5368538.1"/>
    </source>
</evidence>
<proteinExistence type="predicted"/>
<keyword evidence="2" id="KW-1185">Reference proteome</keyword>
<dbReference type="EMBL" id="JBHSKX010000002">
    <property type="protein sequence ID" value="MFC5368538.1"/>
    <property type="molecule type" value="Genomic_DNA"/>
</dbReference>
<dbReference type="InterPro" id="IPR049798">
    <property type="entry name" value="LWR_salt"/>
</dbReference>
<organism evidence="1 2">
    <name type="scientific">Salinirubrum litoreum</name>
    <dbReference type="NCBI Taxonomy" id="1126234"/>
    <lineage>
        <taxon>Archaea</taxon>
        <taxon>Methanobacteriati</taxon>
        <taxon>Methanobacteriota</taxon>
        <taxon>Stenosarchaea group</taxon>
        <taxon>Halobacteria</taxon>
        <taxon>Halobacteriales</taxon>
        <taxon>Haloferacaceae</taxon>
        <taxon>Salinirubrum</taxon>
    </lineage>
</organism>
<name>A0ABD5RFB2_9EURY</name>
<dbReference type="NCBIfam" id="NF033910">
    <property type="entry name" value="LWR_salt"/>
    <property type="match status" value="1"/>
</dbReference>
<gene>
    <name evidence="1" type="primary">lwrS</name>
    <name evidence="1" type="ORF">ACFPJ5_16555</name>
</gene>
<evidence type="ECO:0000313" key="2">
    <source>
        <dbReference type="Proteomes" id="UP001596201"/>
    </source>
</evidence>
<dbReference type="Pfam" id="PF26423">
    <property type="entry name" value="LWR_salt"/>
    <property type="match status" value="1"/>
</dbReference>
<sequence length="127" mass="14145">MHAEYVFRVRFRLAPEGGVSVAPAEFETVLRVPAVEPGDPDDEWLFFRDNCWRGEVADERHLRDRAEELLGVPVVAVTFSELATDEAYLDALKAAIAEDVDQFGDDTASRVLTTYLGSSIRVVDDEA</sequence>
<comment type="caution">
    <text evidence="1">The sequence shown here is derived from an EMBL/GenBank/DDBJ whole genome shotgun (WGS) entry which is preliminary data.</text>
</comment>
<accession>A0ABD5RFB2</accession>
<dbReference type="AlphaFoldDB" id="A0ABD5RFB2"/>
<protein>
    <submittedName>
        <fullName evidence="1">LWR-salt protein</fullName>
    </submittedName>
</protein>
<dbReference type="Proteomes" id="UP001596201">
    <property type="component" value="Unassembled WGS sequence"/>
</dbReference>
<dbReference type="RefSeq" id="WP_227230810.1">
    <property type="nucleotide sequence ID" value="NZ_JAJCVJ010000002.1"/>
</dbReference>